<dbReference type="GeneTree" id="ENSGT00390000016940"/>
<feature type="transmembrane region" description="Helical" evidence="8">
    <location>
        <begin position="97"/>
        <end position="118"/>
    </location>
</feature>
<evidence type="ECO:0000256" key="3">
    <source>
        <dbReference type="ARBA" id="ARBA00022692"/>
    </source>
</evidence>
<dbReference type="PANTHER" id="PTHR31247:SF5">
    <property type="entry name" value="DUF4203 DOMAIN-CONTAINING PROTEIN"/>
    <property type="match status" value="1"/>
</dbReference>
<dbReference type="Proteomes" id="UP000314982">
    <property type="component" value="Unassembled WGS sequence"/>
</dbReference>
<dbReference type="Ensembl" id="ENSHHUT00000028789.1">
    <property type="protein sequence ID" value="ENSHHUP00000027683.1"/>
    <property type="gene ID" value="ENSHHUG00000017585.1"/>
</dbReference>
<organism evidence="10 11">
    <name type="scientific">Hucho hucho</name>
    <name type="common">huchen</name>
    <dbReference type="NCBI Taxonomy" id="62062"/>
    <lineage>
        <taxon>Eukaryota</taxon>
        <taxon>Metazoa</taxon>
        <taxon>Chordata</taxon>
        <taxon>Craniata</taxon>
        <taxon>Vertebrata</taxon>
        <taxon>Euteleostomi</taxon>
        <taxon>Actinopterygii</taxon>
        <taxon>Neopterygii</taxon>
        <taxon>Teleostei</taxon>
        <taxon>Protacanthopterygii</taxon>
        <taxon>Salmoniformes</taxon>
        <taxon>Salmonidae</taxon>
        <taxon>Salmoninae</taxon>
        <taxon>Hucho</taxon>
    </lineage>
</organism>
<keyword evidence="5 8" id="KW-0472">Membrane</keyword>
<accession>A0A4W5LP45</accession>
<comment type="subcellular location">
    <subcellularLocation>
        <location evidence="1">Membrane</location>
        <topology evidence="1">Multi-pass membrane protein</topology>
    </subcellularLocation>
</comment>
<reference evidence="10" key="2">
    <citation type="submission" date="2025-08" db="UniProtKB">
        <authorList>
            <consortium name="Ensembl"/>
        </authorList>
    </citation>
    <scope>IDENTIFICATION</scope>
</reference>
<keyword evidence="3 8" id="KW-0812">Transmembrane</keyword>
<feature type="compositionally biased region" description="Low complexity" evidence="7">
    <location>
        <begin position="210"/>
        <end position="220"/>
    </location>
</feature>
<reference evidence="10" key="3">
    <citation type="submission" date="2025-09" db="UniProtKB">
        <authorList>
            <consortium name="Ensembl"/>
        </authorList>
    </citation>
    <scope>IDENTIFICATION</scope>
</reference>
<dbReference type="InterPro" id="IPR040236">
    <property type="entry name" value="TMEM198"/>
</dbReference>
<protein>
    <recommendedName>
        <fullName evidence="6">Transmembrane protein 198</fullName>
    </recommendedName>
</protein>
<evidence type="ECO:0000256" key="7">
    <source>
        <dbReference type="SAM" id="MobiDB-lite"/>
    </source>
</evidence>
<evidence type="ECO:0000256" key="1">
    <source>
        <dbReference type="ARBA" id="ARBA00004141"/>
    </source>
</evidence>
<feature type="transmembrane region" description="Helical" evidence="8">
    <location>
        <begin position="130"/>
        <end position="147"/>
    </location>
</feature>
<evidence type="ECO:0000313" key="11">
    <source>
        <dbReference type="Proteomes" id="UP000314982"/>
    </source>
</evidence>
<evidence type="ECO:0000259" key="9">
    <source>
        <dbReference type="Pfam" id="PF13886"/>
    </source>
</evidence>
<feature type="compositionally biased region" description="Basic and acidic residues" evidence="7">
    <location>
        <begin position="221"/>
        <end position="235"/>
    </location>
</feature>
<keyword evidence="11" id="KW-1185">Reference proteome</keyword>
<reference evidence="11" key="1">
    <citation type="submission" date="2018-06" db="EMBL/GenBank/DDBJ databases">
        <title>Genome assembly of Danube salmon.</title>
        <authorList>
            <person name="Macqueen D.J."/>
            <person name="Gundappa M.K."/>
        </authorList>
    </citation>
    <scope>NUCLEOTIDE SEQUENCE [LARGE SCALE GENOMIC DNA]</scope>
</reference>
<dbReference type="PANTHER" id="PTHR31247">
    <property type="entry name" value="TRANSMEMBRANE PROTEIN 198 FAMILY MEMBER"/>
    <property type="match status" value="1"/>
</dbReference>
<evidence type="ECO:0000256" key="8">
    <source>
        <dbReference type="SAM" id="Phobius"/>
    </source>
</evidence>
<evidence type="ECO:0000256" key="6">
    <source>
        <dbReference type="ARBA" id="ARBA00049737"/>
    </source>
</evidence>
<feature type="transmembrane region" description="Helical" evidence="8">
    <location>
        <begin position="153"/>
        <end position="171"/>
    </location>
</feature>
<comment type="similarity">
    <text evidence="2">Belongs to the TMEM198 family.</text>
</comment>
<name>A0A4W5LP45_9TELE</name>
<dbReference type="AlphaFoldDB" id="A0A4W5LP45"/>
<evidence type="ECO:0000313" key="10">
    <source>
        <dbReference type="Ensembl" id="ENSHHUP00000027683.1"/>
    </source>
</evidence>
<dbReference type="GO" id="GO:0005886">
    <property type="term" value="C:plasma membrane"/>
    <property type="evidence" value="ECO:0007669"/>
    <property type="project" value="TreeGrafter"/>
</dbReference>
<evidence type="ECO:0000256" key="2">
    <source>
        <dbReference type="ARBA" id="ARBA00006244"/>
    </source>
</evidence>
<evidence type="ECO:0000256" key="5">
    <source>
        <dbReference type="ARBA" id="ARBA00023136"/>
    </source>
</evidence>
<feature type="domain" description="TM7S3/TM198-like" evidence="9">
    <location>
        <begin position="26"/>
        <end position="171"/>
    </location>
</feature>
<proteinExistence type="inferred from homology"/>
<feature type="transmembrane region" description="Helical" evidence="8">
    <location>
        <begin position="69"/>
        <end position="91"/>
    </location>
</feature>
<feature type="transmembrane region" description="Helical" evidence="8">
    <location>
        <begin position="45"/>
        <end position="62"/>
    </location>
</feature>
<dbReference type="Pfam" id="PF13886">
    <property type="entry name" value="TM7S3_TM198"/>
    <property type="match status" value="1"/>
</dbReference>
<sequence>MLNRILHWNGDDFSSLGFGPEAVAGITIAIGTVLTFFGYKLVRPAIFVAGFIVGAVACFLLAERIFANASYIVTACWIAFVLGGLLVGSLLVWLYKVGIFCVGALAGVLLATQIHNSFGYKIAPAHPDTVLIVLMVVLGLALGVLAWKLERPFLVFASSVVGAIATVWGIGDRLGRWRLGLRHSELVVVLPRGHDRALRPRHLCAVPRADAAQAARGPAGDVRDPRDAQARRPDPPRLRRHYHLLLSTTIPSISNNDYFFKLID</sequence>
<keyword evidence="4 8" id="KW-1133">Transmembrane helix</keyword>
<evidence type="ECO:0000256" key="4">
    <source>
        <dbReference type="ARBA" id="ARBA00022989"/>
    </source>
</evidence>
<feature type="region of interest" description="Disordered" evidence="7">
    <location>
        <begin position="210"/>
        <end position="235"/>
    </location>
</feature>
<feature type="transmembrane region" description="Helical" evidence="8">
    <location>
        <begin position="21"/>
        <end position="39"/>
    </location>
</feature>
<dbReference type="InterPro" id="IPR025256">
    <property type="entry name" value="TM7S3/TM198-like_dom"/>
</dbReference>